<evidence type="ECO:0000256" key="1">
    <source>
        <dbReference type="SAM" id="MobiDB-lite"/>
    </source>
</evidence>
<dbReference type="PROSITE" id="PS50297">
    <property type="entry name" value="ANK_REP_REGION"/>
    <property type="match status" value="1"/>
</dbReference>
<dbReference type="EMBL" id="UOFL01000094">
    <property type="protein sequence ID" value="VAW75906.1"/>
    <property type="molecule type" value="Genomic_DNA"/>
</dbReference>
<feature type="transmembrane region" description="Helical" evidence="2">
    <location>
        <begin position="24"/>
        <end position="44"/>
    </location>
</feature>
<dbReference type="InterPro" id="IPR002110">
    <property type="entry name" value="Ankyrin_rpt"/>
</dbReference>
<name>A0A3B0Z5D3_9ZZZZ</name>
<dbReference type="PROSITE" id="PS50088">
    <property type="entry name" value="ANK_REPEAT"/>
    <property type="match status" value="2"/>
</dbReference>
<dbReference type="Pfam" id="PF12796">
    <property type="entry name" value="Ank_2"/>
    <property type="match status" value="1"/>
</dbReference>
<organism evidence="3">
    <name type="scientific">hydrothermal vent metagenome</name>
    <dbReference type="NCBI Taxonomy" id="652676"/>
    <lineage>
        <taxon>unclassified sequences</taxon>
        <taxon>metagenomes</taxon>
        <taxon>ecological metagenomes</taxon>
    </lineage>
</organism>
<proteinExistence type="predicted"/>
<feature type="transmembrane region" description="Helical" evidence="2">
    <location>
        <begin position="81"/>
        <end position="103"/>
    </location>
</feature>
<keyword evidence="2" id="KW-1133">Transmembrane helix</keyword>
<evidence type="ECO:0000256" key="2">
    <source>
        <dbReference type="SAM" id="Phobius"/>
    </source>
</evidence>
<feature type="region of interest" description="Disordered" evidence="1">
    <location>
        <begin position="281"/>
        <end position="307"/>
    </location>
</feature>
<evidence type="ECO:0000313" key="3">
    <source>
        <dbReference type="EMBL" id="VAW75906.1"/>
    </source>
</evidence>
<feature type="transmembrane region" description="Helical" evidence="2">
    <location>
        <begin position="143"/>
        <end position="161"/>
    </location>
</feature>
<accession>A0A3B0Z5D3</accession>
<reference evidence="3" key="1">
    <citation type="submission" date="2018-06" db="EMBL/GenBank/DDBJ databases">
        <authorList>
            <person name="Zhirakovskaya E."/>
        </authorList>
    </citation>
    <scope>NUCLEOTIDE SEQUENCE</scope>
</reference>
<dbReference type="Gene3D" id="1.25.40.20">
    <property type="entry name" value="Ankyrin repeat-containing domain"/>
    <property type="match status" value="1"/>
</dbReference>
<gene>
    <name evidence="3" type="ORF">MNBD_GAMMA12-665</name>
</gene>
<feature type="transmembrane region" description="Helical" evidence="2">
    <location>
        <begin position="56"/>
        <end position="75"/>
    </location>
</feature>
<sequence length="371" mass="40999">MAQNEINLALHQAKILFVRQTQQYMLAVAAIDMLCIFALSWIDFPETKVPVFSPEFSILYVTIVLMLLSYVVFSIGSRITVNFALIASTLLVMVLPFSFLALIPLNQFQQDREYIDYKRRLALLPVLKHSNVRNLSLKGRIPIFAWVGIILGPVFIMGSLLKVESNLAVVLGVIIFSVGLYSFNRTNITIRGERIIIRRTGLGGGLRRSNFTVIHRIEVTNVEQRNGKLWIKYAFVGTGYERLVLFIGSAAACNYISDALTAQSEDNLYDLNSMIAPIRTPGGRVEPHMPQDSSSSQEVRTETSKPGATSIGVRTLIAAIRSNQLGLVNQLLEVGVDVNTVDPSGKTPLQIAQQTGNNQIVQLLQHAGAQG</sequence>
<dbReference type="InterPro" id="IPR036770">
    <property type="entry name" value="Ankyrin_rpt-contain_sf"/>
</dbReference>
<keyword evidence="2" id="KW-0812">Transmembrane</keyword>
<dbReference type="SUPFAM" id="SSF48403">
    <property type="entry name" value="Ankyrin repeat"/>
    <property type="match status" value="1"/>
</dbReference>
<keyword evidence="2" id="KW-0472">Membrane</keyword>
<feature type="transmembrane region" description="Helical" evidence="2">
    <location>
        <begin position="167"/>
        <end position="184"/>
    </location>
</feature>
<dbReference type="AlphaFoldDB" id="A0A3B0Z5D3"/>
<protein>
    <submittedName>
        <fullName evidence="3">Uncharacterized protein</fullName>
    </submittedName>
</protein>